<evidence type="ECO:0000256" key="10">
    <source>
        <dbReference type="SAM" id="Phobius"/>
    </source>
</evidence>
<keyword evidence="9" id="KW-0807">Transducer</keyword>
<evidence type="ECO:0000256" key="7">
    <source>
        <dbReference type="ARBA" id="ARBA00023136"/>
    </source>
</evidence>
<evidence type="ECO:0000256" key="6">
    <source>
        <dbReference type="ARBA" id="ARBA00022989"/>
    </source>
</evidence>
<dbReference type="Proteomes" id="UP001168821">
    <property type="component" value="Unassembled WGS sequence"/>
</dbReference>
<keyword evidence="2" id="KW-1003">Cell membrane</keyword>
<accession>A0AA38J9V5</accession>
<keyword evidence="6 10" id="KW-1133">Transmembrane helix</keyword>
<sequence>MVQTVMFLQESNIQYFLKYLPAYVSSIFILLVMYLNSKLVESASTYMKNLDPWPINQFGPVLERRIKYHANYFNIITTVTTAVSFISGILHALPVENDEEIMFTLAFFAEYFPRWKNCLCTMYRLGFLVLPFVLPAPFHIFIYTICHCQHQIFMLLHIIEKINKTAKTEQNQKGLTTTFKFFVKRHCDLMKNGREMLKQLRVFIFVLSTSAVGLFICGAVYISSVLVTGYLKGRYLRLVTLIIPVVLIFVHVFVLGQRIEDMSGQGFEVLRQSNWYHWNKENKTIYSIILINCKESYKLQFSRSIAIDYELAVSVRMFLI</sequence>
<dbReference type="GO" id="GO:0005886">
    <property type="term" value="C:plasma membrane"/>
    <property type="evidence" value="ECO:0007669"/>
    <property type="project" value="UniProtKB-SubCell"/>
</dbReference>
<name>A0AA38J9V5_9CUCU</name>
<keyword evidence="5" id="KW-0552">Olfaction</keyword>
<feature type="transmembrane region" description="Helical" evidence="10">
    <location>
        <begin position="72"/>
        <end position="93"/>
    </location>
</feature>
<keyword evidence="3" id="KW-0716">Sensory transduction</keyword>
<dbReference type="AlphaFoldDB" id="A0AA38J9V5"/>
<gene>
    <name evidence="11" type="ORF">Zmor_002295</name>
</gene>
<protein>
    <recommendedName>
        <fullName evidence="13">Odorant receptor</fullName>
    </recommendedName>
</protein>
<dbReference type="GO" id="GO:0004984">
    <property type="term" value="F:olfactory receptor activity"/>
    <property type="evidence" value="ECO:0007669"/>
    <property type="project" value="InterPro"/>
</dbReference>
<feature type="transmembrane region" description="Helical" evidence="10">
    <location>
        <begin position="200"/>
        <end position="223"/>
    </location>
</feature>
<keyword evidence="4 10" id="KW-0812">Transmembrane</keyword>
<dbReference type="PANTHER" id="PTHR21137:SF35">
    <property type="entry name" value="ODORANT RECEPTOR 19A-RELATED"/>
    <property type="match status" value="1"/>
</dbReference>
<dbReference type="PANTHER" id="PTHR21137">
    <property type="entry name" value="ODORANT RECEPTOR"/>
    <property type="match status" value="1"/>
</dbReference>
<evidence type="ECO:0000256" key="9">
    <source>
        <dbReference type="ARBA" id="ARBA00023224"/>
    </source>
</evidence>
<dbReference type="GO" id="GO:0005549">
    <property type="term" value="F:odorant binding"/>
    <property type="evidence" value="ECO:0007669"/>
    <property type="project" value="InterPro"/>
</dbReference>
<evidence type="ECO:0000256" key="2">
    <source>
        <dbReference type="ARBA" id="ARBA00022475"/>
    </source>
</evidence>
<proteinExistence type="predicted"/>
<evidence type="ECO:0000256" key="1">
    <source>
        <dbReference type="ARBA" id="ARBA00004651"/>
    </source>
</evidence>
<dbReference type="GO" id="GO:0007165">
    <property type="term" value="P:signal transduction"/>
    <property type="evidence" value="ECO:0007669"/>
    <property type="project" value="UniProtKB-KW"/>
</dbReference>
<evidence type="ECO:0000313" key="11">
    <source>
        <dbReference type="EMBL" id="KAJ3666867.1"/>
    </source>
</evidence>
<keyword evidence="12" id="KW-1185">Reference proteome</keyword>
<keyword evidence="7 10" id="KW-0472">Membrane</keyword>
<comment type="subcellular location">
    <subcellularLocation>
        <location evidence="1">Cell membrane</location>
        <topology evidence="1">Multi-pass membrane protein</topology>
    </subcellularLocation>
</comment>
<feature type="transmembrane region" description="Helical" evidence="10">
    <location>
        <begin position="235"/>
        <end position="255"/>
    </location>
</feature>
<reference evidence="11" key="1">
    <citation type="journal article" date="2023" name="G3 (Bethesda)">
        <title>Whole genome assemblies of Zophobas morio and Tenebrio molitor.</title>
        <authorList>
            <person name="Kaur S."/>
            <person name="Stinson S.A."/>
            <person name="diCenzo G.C."/>
        </authorList>
    </citation>
    <scope>NUCLEOTIDE SEQUENCE</scope>
    <source>
        <strain evidence="11">QUZm001</strain>
    </source>
</reference>
<feature type="transmembrane region" description="Helical" evidence="10">
    <location>
        <begin position="20"/>
        <end position="37"/>
    </location>
</feature>
<dbReference type="EMBL" id="JALNTZ010000001">
    <property type="protein sequence ID" value="KAJ3666867.1"/>
    <property type="molecule type" value="Genomic_DNA"/>
</dbReference>
<evidence type="ECO:0000256" key="8">
    <source>
        <dbReference type="ARBA" id="ARBA00023170"/>
    </source>
</evidence>
<organism evidence="11 12">
    <name type="scientific">Zophobas morio</name>
    <dbReference type="NCBI Taxonomy" id="2755281"/>
    <lineage>
        <taxon>Eukaryota</taxon>
        <taxon>Metazoa</taxon>
        <taxon>Ecdysozoa</taxon>
        <taxon>Arthropoda</taxon>
        <taxon>Hexapoda</taxon>
        <taxon>Insecta</taxon>
        <taxon>Pterygota</taxon>
        <taxon>Neoptera</taxon>
        <taxon>Endopterygota</taxon>
        <taxon>Coleoptera</taxon>
        <taxon>Polyphaga</taxon>
        <taxon>Cucujiformia</taxon>
        <taxon>Tenebrionidae</taxon>
        <taxon>Zophobas</taxon>
    </lineage>
</organism>
<evidence type="ECO:0000256" key="3">
    <source>
        <dbReference type="ARBA" id="ARBA00022606"/>
    </source>
</evidence>
<evidence type="ECO:0000256" key="4">
    <source>
        <dbReference type="ARBA" id="ARBA00022692"/>
    </source>
</evidence>
<evidence type="ECO:0000313" key="12">
    <source>
        <dbReference type="Proteomes" id="UP001168821"/>
    </source>
</evidence>
<comment type="caution">
    <text evidence="11">The sequence shown here is derived from an EMBL/GenBank/DDBJ whole genome shotgun (WGS) entry which is preliminary data.</text>
</comment>
<dbReference type="InterPro" id="IPR004117">
    <property type="entry name" value="7tm6_olfct_rcpt"/>
</dbReference>
<evidence type="ECO:0008006" key="13">
    <source>
        <dbReference type="Google" id="ProtNLM"/>
    </source>
</evidence>
<keyword evidence="8" id="KW-0675">Receptor</keyword>
<evidence type="ECO:0000256" key="5">
    <source>
        <dbReference type="ARBA" id="ARBA00022725"/>
    </source>
</evidence>
<feature type="transmembrane region" description="Helical" evidence="10">
    <location>
        <begin position="125"/>
        <end position="146"/>
    </location>
</feature>
<dbReference type="Pfam" id="PF02949">
    <property type="entry name" value="7tm_6"/>
    <property type="match status" value="1"/>
</dbReference>